<dbReference type="KEGG" id="pke:DLD99_21665"/>
<protein>
    <submittedName>
        <fullName evidence="1">PD-(D/E)XK motif protein</fullName>
    </submittedName>
</protein>
<sequence length="336" mass="36364">MPRSIEEFVAAWDALSGECGQEGGWLGIVVTSVGACELMAARRFPGNEEALLARFPTARLGAAERLPEGRGFEVVRADPHRDGKTWIALSRKESGSPELFSEMVGDVVGAMDASVGEGEAAVQRTMLRRVRMWQQFMSRGATPLSPEAELGLVGELTIMAILMDSGVSTEEVLRGWVGPDDALQDFLLGDGALEVKATMSSSGFPVKITSLEQLDDSVASPLFLAAVRFACEEGGLTLPEMIGEVEKRLGEEPGAVNYLRDKLIVAGYAETQSRHYTRRFESKEIRILSVSEGFPRLTPGTVPVGVMRALYEINLDHVGDYLMDLDTALNLLGVNG</sequence>
<dbReference type="RefSeq" id="WP_114884935.1">
    <property type="nucleotide sequence ID" value="NZ_CP029608.1"/>
</dbReference>
<dbReference type="Pfam" id="PF14390">
    <property type="entry name" value="DUF4420"/>
    <property type="match status" value="1"/>
</dbReference>
<dbReference type="EMBL" id="CP029608">
    <property type="protein sequence ID" value="AXI62969.1"/>
    <property type="molecule type" value="Genomic_DNA"/>
</dbReference>
<name>A0A345RUK3_9PSED</name>
<dbReference type="InterPro" id="IPR025534">
    <property type="entry name" value="DUF4420"/>
</dbReference>
<organism evidence="1 2">
    <name type="scientific">Pseudomonas kribbensis</name>
    <dbReference type="NCBI Taxonomy" id="1628086"/>
    <lineage>
        <taxon>Bacteria</taxon>
        <taxon>Pseudomonadati</taxon>
        <taxon>Pseudomonadota</taxon>
        <taxon>Gammaproteobacteria</taxon>
        <taxon>Pseudomonadales</taxon>
        <taxon>Pseudomonadaceae</taxon>
        <taxon>Pseudomonas</taxon>
    </lineage>
</organism>
<reference evidence="1 2" key="1">
    <citation type="submission" date="2018-05" db="EMBL/GenBank/DDBJ databases">
        <title>Complete genome sequence of Pseudomonas kribbensis 46-2(T).</title>
        <authorList>
            <person name="Jeong H."/>
            <person name="Lee S.-G."/>
            <person name="Rha E."/>
            <person name="Kim H."/>
        </authorList>
    </citation>
    <scope>NUCLEOTIDE SEQUENCE [LARGE SCALE GENOMIC DNA]</scope>
    <source>
        <strain evidence="1 2">46-2</strain>
    </source>
</reference>
<evidence type="ECO:0000313" key="2">
    <source>
        <dbReference type="Proteomes" id="UP000253720"/>
    </source>
</evidence>
<proteinExistence type="predicted"/>
<keyword evidence="2" id="KW-1185">Reference proteome</keyword>
<accession>A0A345RUK3</accession>
<gene>
    <name evidence="1" type="ORF">DLD99_21665</name>
</gene>
<dbReference type="AlphaFoldDB" id="A0A345RUK3"/>
<evidence type="ECO:0000313" key="1">
    <source>
        <dbReference type="EMBL" id="AXI62969.1"/>
    </source>
</evidence>
<dbReference type="Proteomes" id="UP000253720">
    <property type="component" value="Chromosome"/>
</dbReference>